<dbReference type="AlphaFoldDB" id="A0A8H9I002"/>
<reference evidence="2" key="1">
    <citation type="journal article" date="2014" name="Int. J. Syst. Evol. Microbiol.">
        <title>Complete genome sequence of Corynebacterium casei LMG S-19264T (=DSM 44701T), isolated from a smear-ripened cheese.</title>
        <authorList>
            <consortium name="US DOE Joint Genome Institute (JGI-PGF)"/>
            <person name="Walter F."/>
            <person name="Albersmeier A."/>
            <person name="Kalinowski J."/>
            <person name="Ruckert C."/>
        </authorList>
    </citation>
    <scope>NUCLEOTIDE SEQUENCE</scope>
    <source>
        <strain evidence="2">JCM 4434</strain>
    </source>
</reference>
<dbReference type="EMBL" id="BMUB01000026">
    <property type="protein sequence ID" value="GGV01960.1"/>
    <property type="molecule type" value="Genomic_DNA"/>
</dbReference>
<feature type="compositionally biased region" description="Low complexity" evidence="1">
    <location>
        <begin position="1"/>
        <end position="14"/>
    </location>
</feature>
<evidence type="ECO:0000313" key="2">
    <source>
        <dbReference type="EMBL" id="GGV01960.1"/>
    </source>
</evidence>
<gene>
    <name evidence="2" type="ORF">GCM10010502_65790</name>
</gene>
<proteinExistence type="predicted"/>
<accession>A0A8H9I002</accession>
<feature type="region of interest" description="Disordered" evidence="1">
    <location>
        <begin position="1"/>
        <end position="23"/>
    </location>
</feature>
<name>A0A8H9I002_KITAU</name>
<evidence type="ECO:0000256" key="1">
    <source>
        <dbReference type="SAM" id="MobiDB-lite"/>
    </source>
</evidence>
<protein>
    <submittedName>
        <fullName evidence="2">Uncharacterized protein</fullName>
    </submittedName>
</protein>
<feature type="region of interest" description="Disordered" evidence="1">
    <location>
        <begin position="62"/>
        <end position="102"/>
    </location>
</feature>
<reference evidence="2" key="2">
    <citation type="submission" date="2020-09" db="EMBL/GenBank/DDBJ databases">
        <authorList>
            <person name="Sun Q."/>
            <person name="Ohkuma M."/>
        </authorList>
    </citation>
    <scope>NUCLEOTIDE SEQUENCE</scope>
    <source>
        <strain evidence="2">JCM 4434</strain>
    </source>
</reference>
<sequence>MSSSPSPARPTSTSGRHSTTDGLLESNHYFRLRHRVDHFNGYLKSHEAIERSRTRRICGVAAQSLSTSSRSPKLPADPAAATRSATPRLDPKGYLPTITPGN</sequence>
<evidence type="ECO:0000313" key="3">
    <source>
        <dbReference type="Proteomes" id="UP000610124"/>
    </source>
</evidence>
<comment type="caution">
    <text evidence="2">The sequence shown here is derived from an EMBL/GenBank/DDBJ whole genome shotgun (WGS) entry which is preliminary data.</text>
</comment>
<dbReference type="Proteomes" id="UP000610124">
    <property type="component" value="Unassembled WGS sequence"/>
</dbReference>
<organism evidence="2 3">
    <name type="scientific">Kitasatospora aureofaciens</name>
    <name type="common">Streptomyces aureofaciens</name>
    <dbReference type="NCBI Taxonomy" id="1894"/>
    <lineage>
        <taxon>Bacteria</taxon>
        <taxon>Bacillati</taxon>
        <taxon>Actinomycetota</taxon>
        <taxon>Actinomycetes</taxon>
        <taxon>Kitasatosporales</taxon>
        <taxon>Streptomycetaceae</taxon>
        <taxon>Kitasatospora</taxon>
    </lineage>
</organism>